<reference evidence="2 3" key="1">
    <citation type="journal article" date="2008" name="Nat. Biotechnol.">
        <title>Genome sequencing and analysis of the filamentous fungus Penicillium chrysogenum.</title>
        <authorList>
            <person name="van den Berg M.A."/>
            <person name="Albang R."/>
            <person name="Albermann K."/>
            <person name="Badger J.H."/>
            <person name="Daran J.-M."/>
            <person name="Driessen A.J.M."/>
            <person name="Garcia-Estrada C."/>
            <person name="Fedorova N.D."/>
            <person name="Harris D.M."/>
            <person name="Heijne W.H.M."/>
            <person name="Joardar V.S."/>
            <person name="Kiel J.A.K.W."/>
            <person name="Kovalchuk A."/>
            <person name="Martin J.F."/>
            <person name="Nierman W.C."/>
            <person name="Nijland J.G."/>
            <person name="Pronk J.T."/>
            <person name="Roubos J.A."/>
            <person name="van der Klei I.J."/>
            <person name="van Peij N.N.M.E."/>
            <person name="Veenhuis M."/>
            <person name="von Doehren H."/>
            <person name="Wagner C."/>
            <person name="Wortman J.R."/>
            <person name="Bovenberg R.A.L."/>
        </authorList>
    </citation>
    <scope>NUCLEOTIDE SEQUENCE [LARGE SCALE GENOMIC DNA]</scope>
    <source>
        <strain evidence="3">ATCC 28089 / DSM 1075 / NRRL 1951 / Wisconsin 54-1255</strain>
    </source>
</reference>
<evidence type="ECO:0000313" key="2">
    <source>
        <dbReference type="EMBL" id="CAP99911.1"/>
    </source>
</evidence>
<dbReference type="AlphaFoldDB" id="B6HTE8"/>
<proteinExistence type="predicted"/>
<dbReference type="OrthoDB" id="4340602at2759"/>
<evidence type="ECO:0000256" key="1">
    <source>
        <dbReference type="SAM" id="MobiDB-lite"/>
    </source>
</evidence>
<dbReference type="eggNOG" id="ENOG502RPRW">
    <property type="taxonomic scope" value="Eukaryota"/>
</dbReference>
<accession>B6HTE8</accession>
<evidence type="ECO:0000313" key="3">
    <source>
        <dbReference type="Proteomes" id="UP000000724"/>
    </source>
</evidence>
<feature type="region of interest" description="Disordered" evidence="1">
    <location>
        <begin position="59"/>
        <end position="79"/>
    </location>
</feature>
<dbReference type="HOGENOM" id="CLU_091782_0_0_1"/>
<sequence>MSTTLPWNPLCVRDFFARWQGQLQPDQVAQQWHEAAARTQAHVPHGSRISSPSVVIHSGQRQMPSASRRRYTRSDNTHRSLSRRRIRYVWQVPFFTRSESVQPSTPLLLPQCCGQNSVPWHVSPTRPAILSSATNIWAGVQDSTLQRLSLRKRSATSTCRALSHLACAKEWLERRDTDFSTSCCVCRNEGIIGALIRPLRVRSSDAETRFVQTASESPPDRDLVTSRSHSPKRSPSESTAPEGRYDRTGLEISEATVKHTWFHVTNTRHWDQQQRTQLRYRFLEQA</sequence>
<dbReference type="Proteomes" id="UP000000724">
    <property type="component" value="Contig Pc00c22"/>
</dbReference>
<keyword evidence="3" id="KW-1185">Reference proteome</keyword>
<dbReference type="EMBL" id="AM920437">
    <property type="protein sequence ID" value="CAP99911.1"/>
    <property type="molecule type" value="Genomic_DNA"/>
</dbReference>
<protein>
    <submittedName>
        <fullName evidence="2">Uncharacterized protein</fullName>
    </submittedName>
</protein>
<name>B6HTE8_PENRW</name>
<organism evidence="2 3">
    <name type="scientific">Penicillium rubens (strain ATCC 28089 / DSM 1075 / NRRL 1951 / Wisconsin 54-1255)</name>
    <name type="common">Penicillium chrysogenum</name>
    <dbReference type="NCBI Taxonomy" id="500485"/>
    <lineage>
        <taxon>Eukaryota</taxon>
        <taxon>Fungi</taxon>
        <taxon>Dikarya</taxon>
        <taxon>Ascomycota</taxon>
        <taxon>Pezizomycotina</taxon>
        <taxon>Eurotiomycetes</taxon>
        <taxon>Eurotiomycetidae</taxon>
        <taxon>Eurotiales</taxon>
        <taxon>Aspergillaceae</taxon>
        <taxon>Penicillium</taxon>
        <taxon>Penicillium chrysogenum species complex</taxon>
    </lineage>
</organism>
<gene>
    <name evidence="2" type="ORF">Pc22g26230</name>
    <name evidence="2" type="ORF">PCH_Pc22g26230</name>
</gene>
<feature type="region of interest" description="Disordered" evidence="1">
    <location>
        <begin position="210"/>
        <end position="247"/>
    </location>
</feature>
<dbReference type="VEuPathDB" id="FungiDB:PCH_Pc22g26230"/>